<evidence type="ECO:0000313" key="1">
    <source>
        <dbReference type="EMBL" id="SKB49011.1"/>
    </source>
</evidence>
<dbReference type="InterPro" id="IPR008969">
    <property type="entry name" value="CarboxyPept-like_regulatory"/>
</dbReference>
<dbReference type="NCBIfam" id="NF047436">
    <property type="entry name" value="LA_2272_repeat"/>
    <property type="match status" value="1"/>
</dbReference>
<keyword evidence="2" id="KW-1185">Reference proteome</keyword>
<protein>
    <submittedName>
        <fullName evidence="1">CarboxypepD_reg-like domain-containing protein</fullName>
    </submittedName>
</protein>
<dbReference type="STRING" id="651661.SAMN05660293_00504"/>
<proteinExistence type="predicted"/>
<dbReference type="SUPFAM" id="SSF49464">
    <property type="entry name" value="Carboxypeptidase regulatory domain-like"/>
    <property type="match status" value="1"/>
</dbReference>
<gene>
    <name evidence="1" type="ORF">SAMN05660293_00504</name>
</gene>
<dbReference type="Proteomes" id="UP000190897">
    <property type="component" value="Unassembled WGS sequence"/>
</dbReference>
<organism evidence="1 2">
    <name type="scientific">Dyadobacter psychrophilus</name>
    <dbReference type="NCBI Taxonomy" id="651661"/>
    <lineage>
        <taxon>Bacteria</taxon>
        <taxon>Pseudomonadati</taxon>
        <taxon>Bacteroidota</taxon>
        <taxon>Cytophagia</taxon>
        <taxon>Cytophagales</taxon>
        <taxon>Spirosomataceae</taxon>
        <taxon>Dyadobacter</taxon>
    </lineage>
</organism>
<name>A0A1T5BP17_9BACT</name>
<accession>A0A1T5BP17</accession>
<reference evidence="2" key="1">
    <citation type="submission" date="2017-02" db="EMBL/GenBank/DDBJ databases">
        <authorList>
            <person name="Varghese N."/>
            <person name="Submissions S."/>
        </authorList>
    </citation>
    <scope>NUCLEOTIDE SEQUENCE [LARGE SCALE GENOMIC DNA]</scope>
    <source>
        <strain evidence="2">DSM 22270</strain>
    </source>
</reference>
<dbReference type="AlphaFoldDB" id="A0A1T5BP17"/>
<sequence length="591" mass="63827">MLIMPCAAYAQGILNKTVTVSAQKEPVSAVLKSISDQGKFYFSYNSNIISGDSLVTINVAQQSVKQVLDQLFSSKYQYREKGDYLIILPAAREKVFYISGHIFDQEANVPVDYASIYSRQLLVSTLTDDAGHFRLRIKDRSLPLSLTISKVGYGDTTIVISQEDADMRVNISQKAVDLDPLIVRYSEGESTWLGRFFLSAKLRAQSRNIGRFFVALPYQASLTPGLGTHGRMSSQVVNKFSLNLLGGYTAGVNGAEIAGGFNISKQDVRYAQIAGMFNVVSGDVKGVQVAGFLNHILDSLGGVQVSGFGGIVRQNIQGVQVSGFAGRAGAALHGVQVSGAWSSVRGDVDGVQVSGAYNHASGDYSGVQIAGGLNIAKKDISGGQITGGVNIGGGKVRGFQLGVLNAARKLQGTQLGIINFADSSSGLSLGLINIIRRSTSNISVYATEIAPVNVAWKMGTHKFYSILMAGSTTGGQNKVVTFGAGIGREFFPFKKFGFFTEIFNQNIFSKSWENIPFVYRFQAAVTYKLNKRLMLFAGPSFSVYDSDGVQTEKGYKSFPPKGYPDFQMGNKDMASWIGWQGGLSWRYGRGL</sequence>
<dbReference type="Pfam" id="PF13715">
    <property type="entry name" value="CarbopepD_reg_2"/>
    <property type="match status" value="1"/>
</dbReference>
<dbReference type="EMBL" id="FUZA01000001">
    <property type="protein sequence ID" value="SKB49011.1"/>
    <property type="molecule type" value="Genomic_DNA"/>
</dbReference>
<dbReference type="InterPro" id="IPR058093">
    <property type="entry name" value="LA_2272-like"/>
</dbReference>
<evidence type="ECO:0000313" key="2">
    <source>
        <dbReference type="Proteomes" id="UP000190897"/>
    </source>
</evidence>